<keyword evidence="3 7" id="KW-0489">Methyltransferase</keyword>
<dbReference type="InterPro" id="IPR012263">
    <property type="entry name" value="M_m6A_EcoRV"/>
</dbReference>
<dbReference type="GO" id="GO:0008168">
    <property type="term" value="F:methyltransferase activity"/>
    <property type="evidence" value="ECO:0007669"/>
    <property type="project" value="UniProtKB-KW"/>
</dbReference>
<evidence type="ECO:0000256" key="6">
    <source>
        <dbReference type="ARBA" id="ARBA00047942"/>
    </source>
</evidence>
<dbReference type="SUPFAM" id="SSF53335">
    <property type="entry name" value="S-adenosyl-L-methionine-dependent methyltransferases"/>
    <property type="match status" value="1"/>
</dbReference>
<reference evidence="9" key="1">
    <citation type="submission" date="2017-12" db="EMBL/GenBank/DDBJ databases">
        <title>The genome sequence of Pantoea sp. 596.</title>
        <authorList>
            <person name="Gao J."/>
            <person name="Mao X."/>
            <person name="Sun J."/>
        </authorList>
    </citation>
    <scope>NUCLEOTIDE SEQUENCE [LARGE SCALE GENOMIC DNA]</scope>
    <source>
        <strain evidence="9">596</strain>
    </source>
</reference>
<dbReference type="Proteomes" id="UP000234296">
    <property type="component" value="Unassembled WGS sequence"/>
</dbReference>
<comment type="caution">
    <text evidence="8">The sequence shown here is derived from an EMBL/GenBank/DDBJ whole genome shotgun (WGS) entry which is preliminary data.</text>
</comment>
<dbReference type="Pfam" id="PF02086">
    <property type="entry name" value="MethyltransfD12"/>
    <property type="match status" value="1"/>
</dbReference>
<evidence type="ECO:0000256" key="2">
    <source>
        <dbReference type="ARBA" id="ARBA00011900"/>
    </source>
</evidence>
<dbReference type="InterPro" id="IPR023095">
    <property type="entry name" value="Ade_MeTrfase_dom_2"/>
</dbReference>
<comment type="catalytic activity">
    <reaction evidence="6 7">
        <text>a 2'-deoxyadenosine in DNA + S-adenosyl-L-methionine = an N(6)-methyl-2'-deoxyadenosine in DNA + S-adenosyl-L-homocysteine + H(+)</text>
        <dbReference type="Rhea" id="RHEA:15197"/>
        <dbReference type="Rhea" id="RHEA-COMP:12418"/>
        <dbReference type="Rhea" id="RHEA-COMP:12419"/>
        <dbReference type="ChEBI" id="CHEBI:15378"/>
        <dbReference type="ChEBI" id="CHEBI:57856"/>
        <dbReference type="ChEBI" id="CHEBI:59789"/>
        <dbReference type="ChEBI" id="CHEBI:90615"/>
        <dbReference type="ChEBI" id="CHEBI:90616"/>
        <dbReference type="EC" id="2.1.1.72"/>
    </reaction>
</comment>
<dbReference type="EC" id="2.1.1.72" evidence="2 7"/>
<dbReference type="RefSeq" id="WP_101762945.1">
    <property type="nucleotide sequence ID" value="NZ_PJRT01000020.1"/>
</dbReference>
<dbReference type="InterPro" id="IPR002052">
    <property type="entry name" value="DNA_methylase_N6_adenine_CS"/>
</dbReference>
<protein>
    <recommendedName>
        <fullName evidence="2 7">Site-specific DNA-methyltransferase (adenine-specific)</fullName>
        <ecNumber evidence="2 7">2.1.1.72</ecNumber>
    </recommendedName>
</protein>
<keyword evidence="4 7" id="KW-0808">Transferase</keyword>
<dbReference type="PRINTS" id="PR00505">
    <property type="entry name" value="D12N6MTFRASE"/>
</dbReference>
<dbReference type="GO" id="GO:0032259">
    <property type="term" value="P:methylation"/>
    <property type="evidence" value="ECO:0007669"/>
    <property type="project" value="UniProtKB-KW"/>
</dbReference>
<evidence type="ECO:0000256" key="7">
    <source>
        <dbReference type="RuleBase" id="RU361257"/>
    </source>
</evidence>
<dbReference type="PROSITE" id="PS00092">
    <property type="entry name" value="N6_MTASE"/>
    <property type="match status" value="1"/>
</dbReference>
<dbReference type="InterPro" id="IPR012327">
    <property type="entry name" value="MeTrfase_D12"/>
</dbReference>
<proteinExistence type="inferred from homology"/>
<evidence type="ECO:0000256" key="5">
    <source>
        <dbReference type="ARBA" id="ARBA00022691"/>
    </source>
</evidence>
<dbReference type="PANTHER" id="PTHR30481:SF3">
    <property type="entry name" value="DNA ADENINE METHYLASE"/>
    <property type="match status" value="1"/>
</dbReference>
<name>A0ABX4SPS7_9GAMM</name>
<dbReference type="EMBL" id="PJRT01000020">
    <property type="protein sequence ID" value="PLR23192.1"/>
    <property type="molecule type" value="Genomic_DNA"/>
</dbReference>
<comment type="similarity">
    <text evidence="1 7">Belongs to the N(4)/N(6)-methyltransferase family.</text>
</comment>
<keyword evidence="9" id="KW-1185">Reference proteome</keyword>
<evidence type="ECO:0000256" key="1">
    <source>
        <dbReference type="ARBA" id="ARBA00006594"/>
    </source>
</evidence>
<evidence type="ECO:0000313" key="9">
    <source>
        <dbReference type="Proteomes" id="UP000234296"/>
    </source>
</evidence>
<evidence type="ECO:0000256" key="3">
    <source>
        <dbReference type="ARBA" id="ARBA00022603"/>
    </source>
</evidence>
<dbReference type="PANTHER" id="PTHR30481">
    <property type="entry name" value="DNA ADENINE METHYLASE"/>
    <property type="match status" value="1"/>
</dbReference>
<organism evidence="8 9">
    <name type="scientific">Pantoea endophytica</name>
    <dbReference type="NCBI Taxonomy" id="92488"/>
    <lineage>
        <taxon>Bacteria</taxon>
        <taxon>Pseudomonadati</taxon>
        <taxon>Pseudomonadota</taxon>
        <taxon>Gammaproteobacteria</taxon>
        <taxon>Enterobacterales</taxon>
        <taxon>Erwiniaceae</taxon>
        <taxon>Pantoea</taxon>
    </lineage>
</organism>
<dbReference type="InterPro" id="IPR029063">
    <property type="entry name" value="SAM-dependent_MTases_sf"/>
</dbReference>
<keyword evidence="5 7" id="KW-0949">S-adenosyl-L-methionine</keyword>
<dbReference type="Gene3D" id="1.10.1020.10">
    <property type="entry name" value="Adenine-specific Methyltransferase, Domain 2"/>
    <property type="match status" value="1"/>
</dbReference>
<dbReference type="NCBIfam" id="TIGR00571">
    <property type="entry name" value="dam"/>
    <property type="match status" value="1"/>
</dbReference>
<evidence type="ECO:0000313" key="8">
    <source>
        <dbReference type="EMBL" id="PLR23192.1"/>
    </source>
</evidence>
<evidence type="ECO:0000256" key="4">
    <source>
        <dbReference type="ARBA" id="ARBA00022679"/>
    </source>
</evidence>
<sequence length="292" mass="33183">MNTILKWPGSKVRVMTELSVHLPAGNRLVEPFAGSCAVMMNTDYPEYLVADINPDLINMYRQIKEHTRPFIVVAMALFSQNTTEESYYRARKEFNENASMPLLERAAHFLYLNRHGYRGVCRYNLKGEFNIPFGHYAKPYYPLYEIEMFAEKAQRATFICAGYQETLGMVKADDVVYCDPPYHGTFTEYHTGGFNEDDQHSLACYLLGISEHNPVILSNSDTLFTRSIYRAFDITKITVARSVGVAAGKGKCASEIIAKRGPANERLGGISYSAESKTRTERYIEKYNLKHG</sequence>
<dbReference type="PIRSF" id="PIRSF000398">
    <property type="entry name" value="M_m6A_EcoRV"/>
    <property type="match status" value="1"/>
</dbReference>
<accession>A0ABX4SPS7</accession>
<dbReference type="Gene3D" id="3.40.50.150">
    <property type="entry name" value="Vaccinia Virus protein VP39"/>
    <property type="match status" value="1"/>
</dbReference>
<gene>
    <name evidence="8" type="ORF">PZBJ_13865</name>
</gene>